<feature type="transmembrane region" description="Helical" evidence="6">
    <location>
        <begin position="147"/>
        <end position="168"/>
    </location>
</feature>
<dbReference type="Gene3D" id="1.20.1250.20">
    <property type="entry name" value="MFS general substrate transporter like domains"/>
    <property type="match status" value="1"/>
</dbReference>
<organism evidence="8 9">
    <name type="scientific">Metarhizium rileyi (strain RCEF 4871)</name>
    <name type="common">Nomuraea rileyi</name>
    <dbReference type="NCBI Taxonomy" id="1649241"/>
    <lineage>
        <taxon>Eukaryota</taxon>
        <taxon>Fungi</taxon>
        <taxon>Dikarya</taxon>
        <taxon>Ascomycota</taxon>
        <taxon>Pezizomycotina</taxon>
        <taxon>Sordariomycetes</taxon>
        <taxon>Hypocreomycetidae</taxon>
        <taxon>Hypocreales</taxon>
        <taxon>Clavicipitaceae</taxon>
        <taxon>Metarhizium</taxon>
    </lineage>
</organism>
<dbReference type="Pfam" id="PF07690">
    <property type="entry name" value="MFS_1"/>
    <property type="match status" value="1"/>
</dbReference>
<keyword evidence="4 6" id="KW-0472">Membrane</keyword>
<feature type="transmembrane region" description="Helical" evidence="6">
    <location>
        <begin position="396"/>
        <end position="415"/>
    </location>
</feature>
<feature type="domain" description="Major facilitator superfamily (MFS) profile" evidence="7">
    <location>
        <begin position="314"/>
        <end position="513"/>
    </location>
</feature>
<feature type="transmembrane region" description="Helical" evidence="6">
    <location>
        <begin position="242"/>
        <end position="265"/>
    </location>
</feature>
<feature type="transmembrane region" description="Helical" evidence="6">
    <location>
        <begin position="421"/>
        <end position="442"/>
    </location>
</feature>
<keyword evidence="3 6" id="KW-1133">Transmembrane helix</keyword>
<evidence type="ECO:0000313" key="8">
    <source>
        <dbReference type="EMBL" id="TWU71912.1"/>
    </source>
</evidence>
<dbReference type="InterPro" id="IPR020846">
    <property type="entry name" value="MFS_dom"/>
</dbReference>
<dbReference type="PANTHER" id="PTHR23507">
    <property type="entry name" value="ZGC:174356"/>
    <property type="match status" value="1"/>
</dbReference>
<feature type="transmembrane region" description="Helical" evidence="6">
    <location>
        <begin position="174"/>
        <end position="201"/>
    </location>
</feature>
<feature type="transmembrane region" description="Helical" evidence="6">
    <location>
        <begin position="355"/>
        <end position="375"/>
    </location>
</feature>
<sequence>MSFKDEERRRRDPSRGAEREADDHFGHVAEEEAPLLDTDLPPDGFPGAPFQSLVVDMCVLLVFIAEVSVLIMQPPLQQVMESRVCGEIYPDHLIGVVSDPDHRCKDNRVQKELAMLRSWEVSAEMFVPFFVQIPYGIIADKYGRRPVLFLALLGAFIQTAWMLLVLAMPNTFNVWSILYGNIAYLVGGGGQMVAAMVWTLVADAIPVAKRTRVFYFLYAMILALNVVVSPIAALLIKINPGIALWLGLGTLAAGLVASLLVPETLTLRQEADRKRVQSPSFDGVTNSSNPPWKYWIINALFTVKNDISHLWHFIFASKSIMTLMCAYAINSPLKLNQIFNLLQYMTRRFNWEWSTATYVSTVSNITAALVLLLLLPAASRVLVNKRRVGPLGRDLILARISLLFLIAGSFLTAFAPTVWLFITALITTSLGAGFSTLCRALLNALVEPHTVATLNTTVSMMETAMGLISSPVLGWFLSKGIELGGVWMGLPYLVCAALAAITGAMMLVFRLPK</sequence>
<evidence type="ECO:0000256" key="3">
    <source>
        <dbReference type="ARBA" id="ARBA00022989"/>
    </source>
</evidence>
<comment type="subcellular location">
    <subcellularLocation>
        <location evidence="1">Membrane</location>
        <topology evidence="1">Multi-pass membrane protein</topology>
    </subcellularLocation>
</comment>
<feature type="transmembrane region" description="Helical" evidence="6">
    <location>
        <begin position="213"/>
        <end position="236"/>
    </location>
</feature>
<dbReference type="PANTHER" id="PTHR23507:SF1">
    <property type="entry name" value="FI18259P1-RELATED"/>
    <property type="match status" value="1"/>
</dbReference>
<proteinExistence type="predicted"/>
<dbReference type="GO" id="GO:0016020">
    <property type="term" value="C:membrane"/>
    <property type="evidence" value="ECO:0007669"/>
    <property type="project" value="UniProtKB-SubCell"/>
</dbReference>
<dbReference type="SUPFAM" id="SSF103473">
    <property type="entry name" value="MFS general substrate transporter"/>
    <property type="match status" value="1"/>
</dbReference>
<evidence type="ECO:0000259" key="7">
    <source>
        <dbReference type="PROSITE" id="PS50850"/>
    </source>
</evidence>
<reference evidence="9" key="1">
    <citation type="submission" date="2018-12" db="EMBL/GenBank/DDBJ databases">
        <title>The complete genome of Metarhizium rileyi, a key fungal pathogen of Lepidoptera.</title>
        <authorList>
            <person name="Binneck E."/>
            <person name="Lastra C.C.L."/>
            <person name="Sosa-Gomez D.R."/>
        </authorList>
    </citation>
    <scope>NUCLEOTIDE SEQUENCE [LARGE SCALE GENOMIC DNA]</scope>
    <source>
        <strain evidence="9">Cep018-CH2</strain>
    </source>
</reference>
<evidence type="ECO:0000313" key="9">
    <source>
        <dbReference type="Proteomes" id="UP000317257"/>
    </source>
</evidence>
<dbReference type="CDD" id="cd06174">
    <property type="entry name" value="MFS"/>
    <property type="match status" value="1"/>
</dbReference>
<feature type="transmembrane region" description="Helical" evidence="6">
    <location>
        <begin position="454"/>
        <end position="477"/>
    </location>
</feature>
<dbReference type="Proteomes" id="UP000317257">
    <property type="component" value="Unassembled WGS sequence"/>
</dbReference>
<feature type="transmembrane region" description="Helical" evidence="6">
    <location>
        <begin position="310"/>
        <end position="329"/>
    </location>
</feature>
<keyword evidence="2 6" id="KW-0812">Transmembrane</keyword>
<name>A0A5C6G285_METRR</name>
<dbReference type="GO" id="GO:0022857">
    <property type="term" value="F:transmembrane transporter activity"/>
    <property type="evidence" value="ECO:0007669"/>
    <property type="project" value="InterPro"/>
</dbReference>
<evidence type="ECO:0000256" key="4">
    <source>
        <dbReference type="ARBA" id="ARBA00023136"/>
    </source>
</evidence>
<dbReference type="EMBL" id="SBHS01000035">
    <property type="protein sequence ID" value="TWU71912.1"/>
    <property type="molecule type" value="Genomic_DNA"/>
</dbReference>
<dbReference type="PROSITE" id="PS50850">
    <property type="entry name" value="MFS"/>
    <property type="match status" value="1"/>
</dbReference>
<feature type="region of interest" description="Disordered" evidence="5">
    <location>
        <begin position="1"/>
        <end position="27"/>
    </location>
</feature>
<comment type="caution">
    <text evidence="8">The sequence shown here is derived from an EMBL/GenBank/DDBJ whole genome shotgun (WGS) entry which is preliminary data.</text>
</comment>
<evidence type="ECO:0000256" key="5">
    <source>
        <dbReference type="SAM" id="MobiDB-lite"/>
    </source>
</evidence>
<feature type="transmembrane region" description="Helical" evidence="6">
    <location>
        <begin position="489"/>
        <end position="509"/>
    </location>
</feature>
<evidence type="ECO:0000256" key="6">
    <source>
        <dbReference type="SAM" id="Phobius"/>
    </source>
</evidence>
<dbReference type="InterPro" id="IPR036259">
    <property type="entry name" value="MFS_trans_sf"/>
</dbReference>
<protein>
    <recommendedName>
        <fullName evidence="7">Major facilitator superfamily (MFS) profile domain-containing protein</fullName>
    </recommendedName>
</protein>
<evidence type="ECO:0000256" key="1">
    <source>
        <dbReference type="ARBA" id="ARBA00004141"/>
    </source>
</evidence>
<accession>A0A5C6G285</accession>
<dbReference type="AlphaFoldDB" id="A0A5C6G285"/>
<gene>
    <name evidence="8" type="ORF">ED733_002433</name>
</gene>
<dbReference type="InterPro" id="IPR011701">
    <property type="entry name" value="MFS"/>
</dbReference>
<evidence type="ECO:0000256" key="2">
    <source>
        <dbReference type="ARBA" id="ARBA00022692"/>
    </source>
</evidence>